<feature type="signal peptide" evidence="1">
    <location>
        <begin position="1"/>
        <end position="22"/>
    </location>
</feature>
<sequence length="333" mass="37196">MSANRIAIVTFSLLSALSPAHSGQPSAQFGTPPQYVLISFDGAGPLAQWERSRRLGREADARFTYFLSCVYLLTPETRGMYTAPGSRGPKSNVGYAAGREEVAARLQHIWSARAEGHEIASHGCGHLDGGKWSAADWQHEFAQFAAVLENAWQLNRIDGEPVGWRRFARNEVIGFRAPYLSSSGSLFKALRASGFTYDASTVSRAPLPVPREDGVFRFALPLIPEGPAQRPIIAMDYNLYVRHSRGEEDLAAADIYEQRAYEAFMAAFRREYEGSRAPLQIGLHFTLMNGGAYWRALESFARDVCRRNDVRCVSHREYLEQTHGIHPDRRIDG</sequence>
<proteinExistence type="predicted"/>
<dbReference type="Proteomes" id="UP001597373">
    <property type="component" value="Unassembled WGS sequence"/>
</dbReference>
<protein>
    <submittedName>
        <fullName evidence="2">Polysaccharide deacetylase</fullName>
    </submittedName>
</protein>
<feature type="chain" id="PRO_5047030656" evidence="1">
    <location>
        <begin position="23"/>
        <end position="333"/>
    </location>
</feature>
<keyword evidence="3" id="KW-1185">Reference proteome</keyword>
<comment type="caution">
    <text evidence="2">The sequence shown here is derived from an EMBL/GenBank/DDBJ whole genome shotgun (WGS) entry which is preliminary data.</text>
</comment>
<name>A0ABW5DDB9_9HYPH</name>
<evidence type="ECO:0000256" key="1">
    <source>
        <dbReference type="SAM" id="SignalP"/>
    </source>
</evidence>
<dbReference type="InterPro" id="IPR052740">
    <property type="entry name" value="CE4"/>
</dbReference>
<accession>A0ABW5DDB9</accession>
<dbReference type="PANTHER" id="PTHR45985">
    <property type="match status" value="1"/>
</dbReference>
<evidence type="ECO:0000313" key="3">
    <source>
        <dbReference type="Proteomes" id="UP001597373"/>
    </source>
</evidence>
<reference evidence="3" key="1">
    <citation type="journal article" date="2019" name="Int. J. Syst. Evol. Microbiol.">
        <title>The Global Catalogue of Microorganisms (GCM) 10K type strain sequencing project: providing services to taxonomists for standard genome sequencing and annotation.</title>
        <authorList>
            <consortium name="The Broad Institute Genomics Platform"/>
            <consortium name="The Broad Institute Genome Sequencing Center for Infectious Disease"/>
            <person name="Wu L."/>
            <person name="Ma J."/>
        </authorList>
    </citation>
    <scope>NUCLEOTIDE SEQUENCE [LARGE SCALE GENOMIC DNA]</scope>
    <source>
        <strain evidence="3">KCTC 23707</strain>
    </source>
</reference>
<evidence type="ECO:0000313" key="2">
    <source>
        <dbReference type="EMBL" id="MFD2259108.1"/>
    </source>
</evidence>
<keyword evidence="1" id="KW-0732">Signal</keyword>
<dbReference type="PANTHER" id="PTHR45985:SF3">
    <property type="entry name" value="CHITIN DEACETYLASE-LIKE 4"/>
    <property type="match status" value="1"/>
</dbReference>
<dbReference type="EMBL" id="JBHUIR010000019">
    <property type="protein sequence ID" value="MFD2259108.1"/>
    <property type="molecule type" value="Genomic_DNA"/>
</dbReference>
<gene>
    <name evidence="2" type="ORF">ACFSMZ_04950</name>
</gene>
<dbReference type="InterPro" id="IPR011330">
    <property type="entry name" value="Glyco_hydro/deAcase_b/a-brl"/>
</dbReference>
<organism evidence="2 3">
    <name type="scientific">Chelativorans composti</name>
    <dbReference type="NCBI Taxonomy" id="768533"/>
    <lineage>
        <taxon>Bacteria</taxon>
        <taxon>Pseudomonadati</taxon>
        <taxon>Pseudomonadota</taxon>
        <taxon>Alphaproteobacteria</taxon>
        <taxon>Hyphomicrobiales</taxon>
        <taxon>Phyllobacteriaceae</taxon>
        <taxon>Chelativorans</taxon>
    </lineage>
</organism>
<dbReference type="RefSeq" id="WP_345098007.1">
    <property type="nucleotide sequence ID" value="NZ_BAABGS010000010.1"/>
</dbReference>
<dbReference type="Gene3D" id="3.20.20.370">
    <property type="entry name" value="Glycoside hydrolase/deacetylase"/>
    <property type="match status" value="1"/>
</dbReference>
<dbReference type="SUPFAM" id="SSF88713">
    <property type="entry name" value="Glycoside hydrolase/deacetylase"/>
    <property type="match status" value="1"/>
</dbReference>